<sequence>MMRKAASIAIVLTLILTFNAIAQSTQAPKKSRPDIPGTFALELGVNRLTEKPNQLKYGFWGSRTLNLYYLYDMRIAQSKFSFHPGIGFGMERFKLMRSEHYTATDTITYQNPTLMFDNVGNTVFVNSLNYIYDADSLGQVNWVETYATRKSMLVLNYVDIPVEFRFSTNPDDPARSFKLAVGGRVGYLLNAHTKIKYKENGELKKLKNVQDFNLNHLRYSVYMKVYLGNFALFGYYNLNPLFESGKGPMQTKAASYTIGISLASF</sequence>
<protein>
    <submittedName>
        <fullName evidence="3">Outer membrane beta-barrel protein</fullName>
    </submittedName>
</protein>
<reference evidence="3 4" key="1">
    <citation type="submission" date="2021-05" db="EMBL/GenBank/DDBJ databases">
        <title>A Polyphasic approach of four new species of the genus Ohtaekwangia: Ohtaekwangia histidinii sp. nov., Ohtaekwangia cretensis sp. nov., Ohtaekwangia indiensis sp. nov., Ohtaekwangia reichenbachii sp. nov. from diverse environment.</title>
        <authorList>
            <person name="Octaviana S."/>
        </authorList>
    </citation>
    <scope>NUCLEOTIDE SEQUENCE [LARGE SCALE GENOMIC DNA]</scope>
    <source>
        <strain evidence="3 4">PWU4</strain>
    </source>
</reference>
<dbReference type="InterPro" id="IPR025665">
    <property type="entry name" value="Beta-barrel_OMP_2"/>
</dbReference>
<dbReference type="AlphaFoldDB" id="A0AAP2GNM2"/>
<keyword evidence="4" id="KW-1185">Reference proteome</keyword>
<keyword evidence="1" id="KW-0732">Signal</keyword>
<dbReference type="Proteomes" id="UP001319200">
    <property type="component" value="Unassembled WGS sequence"/>
</dbReference>
<evidence type="ECO:0000313" key="4">
    <source>
        <dbReference type="Proteomes" id="UP001319200"/>
    </source>
</evidence>
<evidence type="ECO:0000256" key="1">
    <source>
        <dbReference type="SAM" id="SignalP"/>
    </source>
</evidence>
<accession>A0AAP2GNM2</accession>
<feature type="signal peptide" evidence="1">
    <location>
        <begin position="1"/>
        <end position="22"/>
    </location>
</feature>
<feature type="chain" id="PRO_5042850440" evidence="1">
    <location>
        <begin position="23"/>
        <end position="265"/>
    </location>
</feature>
<comment type="caution">
    <text evidence="3">The sequence shown here is derived from an EMBL/GenBank/DDBJ whole genome shotgun (WGS) entry which is preliminary data.</text>
</comment>
<feature type="domain" description="Outer membrane protein beta-barrel" evidence="2">
    <location>
        <begin position="41"/>
        <end position="242"/>
    </location>
</feature>
<dbReference type="Pfam" id="PF13568">
    <property type="entry name" value="OMP_b-brl_2"/>
    <property type="match status" value="1"/>
</dbReference>
<organism evidence="3 4">
    <name type="scientific">Chryseosolibacter histidini</name>
    <dbReference type="NCBI Taxonomy" id="2782349"/>
    <lineage>
        <taxon>Bacteria</taxon>
        <taxon>Pseudomonadati</taxon>
        <taxon>Bacteroidota</taxon>
        <taxon>Cytophagia</taxon>
        <taxon>Cytophagales</taxon>
        <taxon>Chryseotaleaceae</taxon>
        <taxon>Chryseosolibacter</taxon>
    </lineage>
</organism>
<name>A0AAP2GNM2_9BACT</name>
<proteinExistence type="predicted"/>
<gene>
    <name evidence="3" type="ORF">KK083_14850</name>
</gene>
<dbReference type="EMBL" id="JAHESF010000013">
    <property type="protein sequence ID" value="MBT1698168.1"/>
    <property type="molecule type" value="Genomic_DNA"/>
</dbReference>
<evidence type="ECO:0000259" key="2">
    <source>
        <dbReference type="Pfam" id="PF13568"/>
    </source>
</evidence>
<dbReference type="RefSeq" id="WP_254164059.1">
    <property type="nucleotide sequence ID" value="NZ_JAHESF010000013.1"/>
</dbReference>
<evidence type="ECO:0000313" key="3">
    <source>
        <dbReference type="EMBL" id="MBT1698168.1"/>
    </source>
</evidence>